<dbReference type="PANTHER" id="PTHR48079:SF9">
    <property type="entry name" value="PUTATIVE-RELATED"/>
    <property type="match status" value="1"/>
</dbReference>
<dbReference type="Gene3D" id="3.40.50.720">
    <property type="entry name" value="NAD(P)-binding Rossmann-like Domain"/>
    <property type="match status" value="1"/>
</dbReference>
<name>A0AAX3M6T6_9BACL</name>
<protein>
    <submittedName>
        <fullName evidence="2">SDR family oxidoreductase</fullName>
    </submittedName>
</protein>
<reference evidence="2 3" key="1">
    <citation type="submission" date="2023-02" db="EMBL/GenBank/DDBJ databases">
        <title>Genome sequence of Paenibacillus kyungheensis KACC 18744.</title>
        <authorList>
            <person name="Kim S."/>
            <person name="Heo J."/>
            <person name="Kwon S.-W."/>
        </authorList>
    </citation>
    <scope>NUCLEOTIDE SEQUENCE [LARGE SCALE GENOMIC DNA]</scope>
    <source>
        <strain evidence="2 3">KACC 18744</strain>
    </source>
</reference>
<dbReference type="AlphaFoldDB" id="A0AAX3M6T6"/>
<proteinExistence type="predicted"/>
<dbReference type="GO" id="GO:0004029">
    <property type="term" value="F:aldehyde dehydrogenase (NAD+) activity"/>
    <property type="evidence" value="ECO:0007669"/>
    <property type="project" value="TreeGrafter"/>
</dbReference>
<dbReference type="InterPro" id="IPR051783">
    <property type="entry name" value="NAD(P)-dependent_oxidoreduct"/>
</dbReference>
<dbReference type="Proteomes" id="UP001220509">
    <property type="component" value="Chromosome"/>
</dbReference>
<dbReference type="InterPro" id="IPR036291">
    <property type="entry name" value="NAD(P)-bd_dom_sf"/>
</dbReference>
<dbReference type="CDD" id="cd05262">
    <property type="entry name" value="SDR_a7"/>
    <property type="match status" value="1"/>
</dbReference>
<dbReference type="KEGG" id="pka:PQ456_10930"/>
<keyword evidence="3" id="KW-1185">Reference proteome</keyword>
<gene>
    <name evidence="2" type="ORF">PQ456_10930</name>
</gene>
<dbReference type="EMBL" id="CP117416">
    <property type="protein sequence ID" value="WCT57999.1"/>
    <property type="molecule type" value="Genomic_DNA"/>
</dbReference>
<evidence type="ECO:0000313" key="2">
    <source>
        <dbReference type="EMBL" id="WCT57999.1"/>
    </source>
</evidence>
<dbReference type="InterPro" id="IPR016040">
    <property type="entry name" value="NAD(P)-bd_dom"/>
</dbReference>
<dbReference type="SUPFAM" id="SSF51735">
    <property type="entry name" value="NAD(P)-binding Rossmann-fold domains"/>
    <property type="match status" value="1"/>
</dbReference>
<dbReference type="RefSeq" id="WP_273616160.1">
    <property type="nucleotide sequence ID" value="NZ_CP117416.1"/>
</dbReference>
<sequence>MRVFVTGANGFIGSAVVQELIQAGHEVTGLVRSTEAARKLTAIGAKAQQGNVESIEDLRKGVAHADGVIHTAFFHKFSHARLSTRVKIVLGGNPRHAGSRFMAMATETDRRAIETLGKALSGEDRSLVMAFPTMALKAGYVATEKDPSDPQSVGGGRILSEKTTLTLADQGVRSSVIRIAPLVHGIGDKSGLLPTLINIARKKGVSAYVEDGANRWPAVHQLDVARLFRLALEQATAGSTFHAVGEEGIPFREIATAIGRYLNVPVSSIKKEQASAHFGWLGGFVSVDNVVSSALTQSQLGWTNNHPSLFTDMENGHYFK</sequence>
<dbReference type="GO" id="GO:0005737">
    <property type="term" value="C:cytoplasm"/>
    <property type="evidence" value="ECO:0007669"/>
    <property type="project" value="TreeGrafter"/>
</dbReference>
<evidence type="ECO:0000313" key="3">
    <source>
        <dbReference type="Proteomes" id="UP001220509"/>
    </source>
</evidence>
<dbReference type="Pfam" id="PF13460">
    <property type="entry name" value="NAD_binding_10"/>
    <property type="match status" value="1"/>
</dbReference>
<organism evidence="2 3">
    <name type="scientific">Paenibacillus kyungheensis</name>
    <dbReference type="NCBI Taxonomy" id="1452732"/>
    <lineage>
        <taxon>Bacteria</taxon>
        <taxon>Bacillati</taxon>
        <taxon>Bacillota</taxon>
        <taxon>Bacilli</taxon>
        <taxon>Bacillales</taxon>
        <taxon>Paenibacillaceae</taxon>
        <taxon>Paenibacillus</taxon>
    </lineage>
</organism>
<feature type="domain" description="NAD(P)-binding" evidence="1">
    <location>
        <begin position="7"/>
        <end position="77"/>
    </location>
</feature>
<accession>A0AAX3M6T6</accession>
<dbReference type="PANTHER" id="PTHR48079">
    <property type="entry name" value="PROTEIN YEEZ"/>
    <property type="match status" value="1"/>
</dbReference>
<evidence type="ECO:0000259" key="1">
    <source>
        <dbReference type="Pfam" id="PF13460"/>
    </source>
</evidence>